<gene>
    <name evidence="1" type="ORF">HC246_04855</name>
</gene>
<sequence>MLGFVNVLEEILVKETYHQIDELRPEIQPKVRVAEVVAYALNRLPPLFATSMSGWHYQYAYAVNELQPQISQLVRQGIKTVLFGDPLHDVTPLPNHLFTNSAGVLYQLSQILGRKHLRWRDVPVLVEAITTRSTYATKINNQTIIQSEEETVLQDASYLSRHTQSLLSGSKRFREKRIAQQKEQESTQQSLCLYDASLCVIQGQVNYGSSSWALEKKVKDAAEMEYRALQSYTLQAQLGLVNVLDHLIFRAMEKIMKPELYNQINQAEVAAYALNRLPPMYATSDRGFKHLRQKVVNEFARELVAAVRTGVMKVLQVSYTDVPPIYAYQFEKEYTQSMQVLRKFFNREDVSLNNIVPIVQDLILSKSA</sequence>
<dbReference type="Proteomes" id="UP000738376">
    <property type="component" value="Unassembled WGS sequence"/>
</dbReference>
<dbReference type="RefSeq" id="WP_169362411.1">
    <property type="nucleotide sequence ID" value="NZ_JAAVJL010000001.1"/>
</dbReference>
<dbReference type="InterPro" id="IPR019657">
    <property type="entry name" value="ComFB"/>
</dbReference>
<accession>A0ABX1LPD0</accession>
<dbReference type="EMBL" id="JAAVJL010000001">
    <property type="protein sequence ID" value="NMF57366.1"/>
    <property type="molecule type" value="Genomic_DNA"/>
</dbReference>
<reference evidence="1 2" key="1">
    <citation type="submission" date="2020-03" db="EMBL/GenBank/DDBJ databases">
        <title>Draft Genome Sequence of 2-Methylisoborneol Producing Pseudanabaena yagii Strain GIHE-NHR1 Isolated from North Han River in South Korea.</title>
        <authorList>
            <person name="Jeong J."/>
        </authorList>
    </citation>
    <scope>NUCLEOTIDE SEQUENCE [LARGE SCALE GENOMIC DNA]</scope>
    <source>
        <strain evidence="1 2">GIHE-NHR1</strain>
    </source>
</reference>
<organism evidence="1 2">
    <name type="scientific">Pseudanabaena yagii GIHE-NHR1</name>
    <dbReference type="NCBI Taxonomy" id="2722753"/>
    <lineage>
        <taxon>Bacteria</taxon>
        <taxon>Bacillati</taxon>
        <taxon>Cyanobacteriota</taxon>
        <taxon>Cyanophyceae</taxon>
        <taxon>Pseudanabaenales</taxon>
        <taxon>Pseudanabaenaceae</taxon>
        <taxon>Pseudanabaena</taxon>
        <taxon>Pseudanabaena yagii</taxon>
    </lineage>
</organism>
<proteinExistence type="predicted"/>
<protein>
    <submittedName>
        <fullName evidence="1">Late competence development ComFB family protein</fullName>
    </submittedName>
</protein>
<evidence type="ECO:0000313" key="1">
    <source>
        <dbReference type="EMBL" id="NMF57366.1"/>
    </source>
</evidence>
<dbReference type="Pfam" id="PF10719">
    <property type="entry name" value="ComFB"/>
    <property type="match status" value="2"/>
</dbReference>
<evidence type="ECO:0000313" key="2">
    <source>
        <dbReference type="Proteomes" id="UP000738376"/>
    </source>
</evidence>
<name>A0ABX1LPD0_9CYAN</name>
<keyword evidence="2" id="KW-1185">Reference proteome</keyword>
<comment type="caution">
    <text evidence="1">The sequence shown here is derived from an EMBL/GenBank/DDBJ whole genome shotgun (WGS) entry which is preliminary data.</text>
</comment>